<feature type="active site" description="Charge relay system" evidence="5">
    <location>
        <position position="319"/>
    </location>
</feature>
<dbReference type="AlphaFoldDB" id="A0A1H0I226"/>
<evidence type="ECO:0000256" key="3">
    <source>
        <dbReference type="ARBA" id="ARBA00022801"/>
    </source>
</evidence>
<keyword evidence="4 5" id="KW-0720">Serine protease</keyword>
<evidence type="ECO:0000313" key="9">
    <source>
        <dbReference type="EMBL" id="SDO25445.1"/>
    </source>
</evidence>
<dbReference type="InterPro" id="IPR034193">
    <property type="entry name" value="PCSK9_ProteinaseK-like"/>
</dbReference>
<feature type="active site" description="Charge relay system" evidence="5">
    <location>
        <position position="134"/>
    </location>
</feature>
<evidence type="ECO:0000313" key="10">
    <source>
        <dbReference type="Proteomes" id="UP000199651"/>
    </source>
</evidence>
<evidence type="ECO:0000256" key="2">
    <source>
        <dbReference type="ARBA" id="ARBA00022670"/>
    </source>
</evidence>
<dbReference type="GO" id="GO:0005615">
    <property type="term" value="C:extracellular space"/>
    <property type="evidence" value="ECO:0007669"/>
    <property type="project" value="TreeGrafter"/>
</dbReference>
<dbReference type="FunFam" id="3.40.50.200:FF:000014">
    <property type="entry name" value="Proteinase K"/>
    <property type="match status" value="1"/>
</dbReference>
<dbReference type="Gene3D" id="3.30.70.80">
    <property type="entry name" value="Peptidase S8 propeptide/proteinase inhibitor I9"/>
    <property type="match status" value="1"/>
</dbReference>
<evidence type="ECO:0000256" key="6">
    <source>
        <dbReference type="SAM" id="SignalP"/>
    </source>
</evidence>
<dbReference type="PROSITE" id="PS00137">
    <property type="entry name" value="SUBTILASE_HIS"/>
    <property type="match status" value="1"/>
</dbReference>
<dbReference type="Pfam" id="PF00082">
    <property type="entry name" value="Peptidase_S8"/>
    <property type="match status" value="1"/>
</dbReference>
<dbReference type="PANTHER" id="PTHR43806:SF11">
    <property type="entry name" value="CEREVISIN-RELATED"/>
    <property type="match status" value="1"/>
</dbReference>
<dbReference type="InterPro" id="IPR023827">
    <property type="entry name" value="Peptidase_S8_Asp-AS"/>
</dbReference>
<keyword evidence="2 5" id="KW-0645">Protease</keyword>
<protein>
    <submittedName>
        <fullName evidence="9">Peptidase inhibitor I9</fullName>
    </submittedName>
</protein>
<dbReference type="PROSITE" id="PS51892">
    <property type="entry name" value="SUBTILASE"/>
    <property type="match status" value="1"/>
</dbReference>
<keyword evidence="10" id="KW-1185">Reference proteome</keyword>
<keyword evidence="6" id="KW-0732">Signal</keyword>
<feature type="signal peptide" evidence="6">
    <location>
        <begin position="1"/>
        <end position="27"/>
    </location>
</feature>
<organism evidence="9 10">
    <name type="scientific">Actinokineospora alba</name>
    <dbReference type="NCBI Taxonomy" id="504798"/>
    <lineage>
        <taxon>Bacteria</taxon>
        <taxon>Bacillati</taxon>
        <taxon>Actinomycetota</taxon>
        <taxon>Actinomycetes</taxon>
        <taxon>Pseudonocardiales</taxon>
        <taxon>Pseudonocardiaceae</taxon>
        <taxon>Actinokineospora</taxon>
    </lineage>
</organism>
<dbReference type="EMBL" id="FNJB01000002">
    <property type="protein sequence ID" value="SDO25445.1"/>
    <property type="molecule type" value="Genomic_DNA"/>
</dbReference>
<dbReference type="PRINTS" id="PR00723">
    <property type="entry name" value="SUBTILISIN"/>
</dbReference>
<proteinExistence type="inferred from homology"/>
<dbReference type="InterPro" id="IPR000209">
    <property type="entry name" value="Peptidase_S8/S53_dom"/>
</dbReference>
<dbReference type="InterPro" id="IPR022398">
    <property type="entry name" value="Peptidase_S8_His-AS"/>
</dbReference>
<keyword evidence="3 5" id="KW-0378">Hydrolase</keyword>
<dbReference type="Gene3D" id="3.40.50.200">
    <property type="entry name" value="Peptidase S8/S53 domain"/>
    <property type="match status" value="1"/>
</dbReference>
<evidence type="ECO:0000256" key="5">
    <source>
        <dbReference type="PROSITE-ProRule" id="PRU01240"/>
    </source>
</evidence>
<feature type="domain" description="Peptidase S8/S53" evidence="7">
    <location>
        <begin position="132"/>
        <end position="354"/>
    </location>
</feature>
<dbReference type="InterPro" id="IPR037045">
    <property type="entry name" value="S8pro/Inhibitor_I9_sf"/>
</dbReference>
<dbReference type="GO" id="GO:0006508">
    <property type="term" value="P:proteolysis"/>
    <property type="evidence" value="ECO:0007669"/>
    <property type="project" value="UniProtKB-KW"/>
</dbReference>
<feature type="domain" description="Inhibitor I9" evidence="8">
    <location>
        <begin position="48"/>
        <end position="92"/>
    </location>
</feature>
<dbReference type="OrthoDB" id="9766923at2"/>
<name>A0A1H0I226_9PSEU</name>
<dbReference type="InterPro" id="IPR015500">
    <property type="entry name" value="Peptidase_S8_subtilisin-rel"/>
</dbReference>
<feature type="active site" description="Charge relay system" evidence="5">
    <location>
        <position position="167"/>
    </location>
</feature>
<dbReference type="STRING" id="504798.SAMN05421871_10867"/>
<dbReference type="SUPFAM" id="SSF52743">
    <property type="entry name" value="Subtilisin-like"/>
    <property type="match status" value="1"/>
</dbReference>
<dbReference type="InterPro" id="IPR010259">
    <property type="entry name" value="S8pro/Inhibitor_I9"/>
</dbReference>
<evidence type="ECO:0000256" key="1">
    <source>
        <dbReference type="ARBA" id="ARBA00011073"/>
    </source>
</evidence>
<gene>
    <name evidence="9" type="ORF">SAMN05192558_102368</name>
</gene>
<reference evidence="10" key="1">
    <citation type="submission" date="2016-10" db="EMBL/GenBank/DDBJ databases">
        <authorList>
            <person name="Varghese N."/>
            <person name="Submissions S."/>
        </authorList>
    </citation>
    <scope>NUCLEOTIDE SEQUENCE [LARGE SCALE GENOMIC DNA]</scope>
    <source>
        <strain evidence="10">IBRC-M 10655</strain>
    </source>
</reference>
<dbReference type="SUPFAM" id="SSF54897">
    <property type="entry name" value="Protease propeptides/inhibitors"/>
    <property type="match status" value="1"/>
</dbReference>
<dbReference type="CDD" id="cd04077">
    <property type="entry name" value="Peptidases_S8_PCSK9_ProteinaseK_like"/>
    <property type="match status" value="1"/>
</dbReference>
<comment type="similarity">
    <text evidence="1 5">Belongs to the peptidase S8 family.</text>
</comment>
<feature type="chain" id="PRO_5011741972" evidence="6">
    <location>
        <begin position="28"/>
        <end position="372"/>
    </location>
</feature>
<evidence type="ECO:0000259" key="8">
    <source>
        <dbReference type="Pfam" id="PF05922"/>
    </source>
</evidence>
<dbReference type="InterPro" id="IPR036852">
    <property type="entry name" value="Peptidase_S8/S53_dom_sf"/>
</dbReference>
<dbReference type="PANTHER" id="PTHR43806">
    <property type="entry name" value="PEPTIDASE S8"/>
    <property type="match status" value="1"/>
</dbReference>
<sequence>MTPKKIRMLLPAIVALSLAAIPVPAGAESAAAYVVVLRAGTADDLTHRHGGTVEHRYSAALQGFSARLTRGQARALAADPAVSYLVPDSPVHALGEQLNPPSWGLDRIDQRTRPLDGRYRYATTAANVHAYVIDTGVKATHQDFAGRVSGGYDFVDHDQDPTDGNGHGTFVAGVIGGTAHGVAKEVRIVPVRVLNNSGSGTISAVIAGIDWVTRNAVKPAVANMSLGGSANQALDDAVRRSIASGVTYSVPAGSSASQAGNFSPARVVEAITSAAIDRNDCASRSSNYGPLVDLYAPGVGITAPWITSDTATVTISGTSFAAAHVTGGAALFAALNPVATPAQVQAALKAKASRGVCNLPPNTADRILYTGQ</sequence>
<evidence type="ECO:0000259" key="7">
    <source>
        <dbReference type="Pfam" id="PF00082"/>
    </source>
</evidence>
<accession>A0A1H0I226</accession>
<dbReference type="Proteomes" id="UP000199651">
    <property type="component" value="Unassembled WGS sequence"/>
</dbReference>
<evidence type="ECO:0000256" key="4">
    <source>
        <dbReference type="ARBA" id="ARBA00022825"/>
    </source>
</evidence>
<dbReference type="PROSITE" id="PS00136">
    <property type="entry name" value="SUBTILASE_ASP"/>
    <property type="match status" value="1"/>
</dbReference>
<dbReference type="Pfam" id="PF05922">
    <property type="entry name" value="Inhibitor_I9"/>
    <property type="match status" value="1"/>
</dbReference>
<dbReference type="GO" id="GO:0004252">
    <property type="term" value="F:serine-type endopeptidase activity"/>
    <property type="evidence" value="ECO:0007669"/>
    <property type="project" value="UniProtKB-UniRule"/>
</dbReference>
<dbReference type="InterPro" id="IPR050131">
    <property type="entry name" value="Peptidase_S8_subtilisin-like"/>
</dbReference>